<gene>
    <name evidence="5" type="ORF">A3843_10010</name>
</gene>
<dbReference type="InterPro" id="IPR015797">
    <property type="entry name" value="NUDIX_hydrolase-like_dom_sf"/>
</dbReference>
<dbReference type="STRING" id="197461.A3843_10010"/>
<comment type="cofactor">
    <cofactor evidence="1">
        <name>Mg(2+)</name>
        <dbReference type="ChEBI" id="CHEBI:18420"/>
    </cofactor>
</comment>
<evidence type="ECO:0000259" key="4">
    <source>
        <dbReference type="PROSITE" id="PS51462"/>
    </source>
</evidence>
<name>A0A1U7JGU9_9HYPH</name>
<feature type="domain" description="Nudix hydrolase" evidence="4">
    <location>
        <begin position="5"/>
        <end position="153"/>
    </location>
</feature>
<comment type="caution">
    <text evidence="5">The sequence shown here is derived from an EMBL/GenBank/DDBJ whole genome shotgun (WGS) entry which is preliminary data.</text>
</comment>
<dbReference type="RefSeq" id="WP_051269105.1">
    <property type="nucleotide sequence ID" value="NZ_LVVZ01000015.1"/>
</dbReference>
<dbReference type="PRINTS" id="PR00502">
    <property type="entry name" value="NUDIXFAMILY"/>
</dbReference>
<dbReference type="GO" id="GO:0006167">
    <property type="term" value="P:AMP biosynthetic process"/>
    <property type="evidence" value="ECO:0007669"/>
    <property type="project" value="TreeGrafter"/>
</dbReference>
<organism evidence="5 6">
    <name type="scientific">Pseudovibrio exalbescens</name>
    <dbReference type="NCBI Taxonomy" id="197461"/>
    <lineage>
        <taxon>Bacteria</taxon>
        <taxon>Pseudomonadati</taxon>
        <taxon>Pseudomonadota</taxon>
        <taxon>Alphaproteobacteria</taxon>
        <taxon>Hyphomicrobiales</taxon>
        <taxon>Stappiaceae</taxon>
        <taxon>Pseudovibrio</taxon>
    </lineage>
</organism>
<dbReference type="InterPro" id="IPR000086">
    <property type="entry name" value="NUDIX_hydrolase_dom"/>
</dbReference>
<evidence type="ECO:0000313" key="6">
    <source>
        <dbReference type="Proteomes" id="UP000185783"/>
    </source>
</evidence>
<keyword evidence="6" id="KW-1185">Reference proteome</keyword>
<evidence type="ECO:0000256" key="1">
    <source>
        <dbReference type="ARBA" id="ARBA00001946"/>
    </source>
</evidence>
<evidence type="ECO:0000313" key="5">
    <source>
        <dbReference type="EMBL" id="OKL43925.1"/>
    </source>
</evidence>
<dbReference type="AlphaFoldDB" id="A0A1U7JGU9"/>
<dbReference type="PANTHER" id="PTHR21340">
    <property type="entry name" value="DIADENOSINE 5,5-P1,P4-TETRAPHOSPHATE PYROPHOSPHOHYDROLASE MUTT"/>
    <property type="match status" value="1"/>
</dbReference>
<dbReference type="Pfam" id="PF00293">
    <property type="entry name" value="NUDIX"/>
    <property type="match status" value="1"/>
</dbReference>
<dbReference type="InterPro" id="IPR020084">
    <property type="entry name" value="NUDIX_hydrolase_CS"/>
</dbReference>
<comment type="similarity">
    <text evidence="3">Belongs to the Nudix hydrolase family.</text>
</comment>
<sequence length="158" mass="18160">MHVSRRDLPFKAYIYVTCGTDLLVMHEPEVPEDEGWQVPGGTVDPGESFLLAALREFEEETGLSLSAPLAFLGEETYLKTEIRNPGWQHRVFYHAELRKKPATHWDHFEMHPSDGGPPIRLRYEWIDLTQPAVLAPALFYADFDRPLTSLRQRLGLKD</sequence>
<dbReference type="InterPro" id="IPR020476">
    <property type="entry name" value="Nudix_hydrolase"/>
</dbReference>
<reference evidence="5 6" key="1">
    <citation type="submission" date="2016-03" db="EMBL/GenBank/DDBJ databases">
        <title>Genome sequence of Nesiotobacter sp. nov., a moderately halophilic alphaproteobacterium isolated from the Yellow Sea, China.</title>
        <authorList>
            <person name="Zhang G."/>
            <person name="Zhang R."/>
        </authorList>
    </citation>
    <scope>NUCLEOTIDE SEQUENCE [LARGE SCALE GENOMIC DNA]</scope>
    <source>
        <strain evidence="5 6">WB1-6</strain>
    </source>
</reference>
<dbReference type="PROSITE" id="PS51462">
    <property type="entry name" value="NUDIX"/>
    <property type="match status" value="1"/>
</dbReference>
<dbReference type="SUPFAM" id="SSF55811">
    <property type="entry name" value="Nudix"/>
    <property type="match status" value="1"/>
</dbReference>
<dbReference type="PROSITE" id="PS00893">
    <property type="entry name" value="NUDIX_BOX"/>
    <property type="match status" value="1"/>
</dbReference>
<dbReference type="GO" id="GO:0006754">
    <property type="term" value="P:ATP biosynthetic process"/>
    <property type="evidence" value="ECO:0007669"/>
    <property type="project" value="TreeGrafter"/>
</dbReference>
<keyword evidence="2 3" id="KW-0378">Hydrolase</keyword>
<dbReference type="Proteomes" id="UP000185783">
    <property type="component" value="Unassembled WGS sequence"/>
</dbReference>
<dbReference type="GO" id="GO:0004081">
    <property type="term" value="F:bis(5'-nucleosyl)-tetraphosphatase (asymmetrical) activity"/>
    <property type="evidence" value="ECO:0007669"/>
    <property type="project" value="TreeGrafter"/>
</dbReference>
<proteinExistence type="inferred from homology"/>
<protein>
    <recommendedName>
        <fullName evidence="4">Nudix hydrolase domain-containing protein</fullName>
    </recommendedName>
</protein>
<accession>A0A1U7JGU9</accession>
<dbReference type="InterPro" id="IPR051325">
    <property type="entry name" value="Nudix_hydrolase_domain"/>
</dbReference>
<dbReference type="Gene3D" id="3.90.79.10">
    <property type="entry name" value="Nucleoside Triphosphate Pyrophosphohydrolase"/>
    <property type="match status" value="1"/>
</dbReference>
<evidence type="ECO:0000256" key="2">
    <source>
        <dbReference type="ARBA" id="ARBA00022801"/>
    </source>
</evidence>
<evidence type="ECO:0000256" key="3">
    <source>
        <dbReference type="RuleBase" id="RU003476"/>
    </source>
</evidence>
<dbReference type="EMBL" id="LVVZ01000015">
    <property type="protein sequence ID" value="OKL43925.1"/>
    <property type="molecule type" value="Genomic_DNA"/>
</dbReference>
<dbReference type="CDD" id="cd04663">
    <property type="entry name" value="NUDIX_Hydrolase"/>
    <property type="match status" value="1"/>
</dbReference>
<dbReference type="PANTHER" id="PTHR21340:SF0">
    <property type="entry name" value="BIS(5'-NUCLEOSYL)-TETRAPHOSPHATASE [ASYMMETRICAL]"/>
    <property type="match status" value="1"/>
</dbReference>
<dbReference type="OrthoDB" id="7914739at2"/>